<name>A0AAV2N261_9HYME</name>
<accession>A0AAV2N261</accession>
<evidence type="ECO:0000313" key="1">
    <source>
        <dbReference type="EMBL" id="CAL1673341.1"/>
    </source>
</evidence>
<reference evidence="1 2" key="1">
    <citation type="submission" date="2024-04" db="EMBL/GenBank/DDBJ databases">
        <authorList>
            <consortium name="Molecular Ecology Group"/>
        </authorList>
    </citation>
    <scope>NUCLEOTIDE SEQUENCE [LARGE SCALE GENOMIC DNA]</scope>
</reference>
<sequence>MPATPPSSLVNYKESSLSEGEDNVLRRALNTAVPLKSNCPVEQHPTLLATLTHGKNERVTGSGFSLVHVSSQPF</sequence>
<dbReference type="AlphaFoldDB" id="A0AAV2N261"/>
<organism evidence="1 2">
    <name type="scientific">Lasius platythorax</name>
    <dbReference type="NCBI Taxonomy" id="488582"/>
    <lineage>
        <taxon>Eukaryota</taxon>
        <taxon>Metazoa</taxon>
        <taxon>Ecdysozoa</taxon>
        <taxon>Arthropoda</taxon>
        <taxon>Hexapoda</taxon>
        <taxon>Insecta</taxon>
        <taxon>Pterygota</taxon>
        <taxon>Neoptera</taxon>
        <taxon>Endopterygota</taxon>
        <taxon>Hymenoptera</taxon>
        <taxon>Apocrita</taxon>
        <taxon>Aculeata</taxon>
        <taxon>Formicoidea</taxon>
        <taxon>Formicidae</taxon>
        <taxon>Formicinae</taxon>
        <taxon>Lasius</taxon>
        <taxon>Lasius</taxon>
    </lineage>
</organism>
<proteinExistence type="predicted"/>
<keyword evidence="2" id="KW-1185">Reference proteome</keyword>
<protein>
    <submittedName>
        <fullName evidence="1">Uncharacterized protein</fullName>
    </submittedName>
</protein>
<dbReference type="EMBL" id="OZ034824">
    <property type="protein sequence ID" value="CAL1673341.1"/>
    <property type="molecule type" value="Genomic_DNA"/>
</dbReference>
<dbReference type="Proteomes" id="UP001497644">
    <property type="component" value="Chromosome 1"/>
</dbReference>
<evidence type="ECO:0000313" key="2">
    <source>
        <dbReference type="Proteomes" id="UP001497644"/>
    </source>
</evidence>
<gene>
    <name evidence="1" type="ORF">LPLAT_LOCUS249</name>
</gene>